<gene>
    <name evidence="2" type="ORF">DPMN_068739</name>
</gene>
<accession>A0A9D4BUH3</accession>
<dbReference type="AlphaFoldDB" id="A0A9D4BUH3"/>
<dbReference type="OrthoDB" id="6496929at2759"/>
<evidence type="ECO:0000313" key="2">
    <source>
        <dbReference type="EMBL" id="KAH3709277.1"/>
    </source>
</evidence>
<evidence type="ECO:0000313" key="3">
    <source>
        <dbReference type="Proteomes" id="UP000828390"/>
    </source>
</evidence>
<comment type="caution">
    <text evidence="2">The sequence shown here is derived from an EMBL/GenBank/DDBJ whole genome shotgun (WGS) entry which is preliminary data.</text>
</comment>
<name>A0A9D4BUH3_DREPO</name>
<keyword evidence="1" id="KW-0732">Signal</keyword>
<keyword evidence="3" id="KW-1185">Reference proteome</keyword>
<organism evidence="2 3">
    <name type="scientific">Dreissena polymorpha</name>
    <name type="common">Zebra mussel</name>
    <name type="synonym">Mytilus polymorpha</name>
    <dbReference type="NCBI Taxonomy" id="45954"/>
    <lineage>
        <taxon>Eukaryota</taxon>
        <taxon>Metazoa</taxon>
        <taxon>Spiralia</taxon>
        <taxon>Lophotrochozoa</taxon>
        <taxon>Mollusca</taxon>
        <taxon>Bivalvia</taxon>
        <taxon>Autobranchia</taxon>
        <taxon>Heteroconchia</taxon>
        <taxon>Euheterodonta</taxon>
        <taxon>Imparidentia</taxon>
        <taxon>Neoheterodontei</taxon>
        <taxon>Myida</taxon>
        <taxon>Dreissenoidea</taxon>
        <taxon>Dreissenidae</taxon>
        <taxon>Dreissena</taxon>
    </lineage>
</organism>
<protein>
    <submittedName>
        <fullName evidence="2">Uncharacterized protein</fullName>
    </submittedName>
</protein>
<proteinExistence type="predicted"/>
<reference evidence="2" key="2">
    <citation type="submission" date="2020-11" db="EMBL/GenBank/DDBJ databases">
        <authorList>
            <person name="McCartney M.A."/>
            <person name="Auch B."/>
            <person name="Kono T."/>
            <person name="Mallez S."/>
            <person name="Becker A."/>
            <person name="Gohl D.M."/>
            <person name="Silverstein K.A.T."/>
            <person name="Koren S."/>
            <person name="Bechman K.B."/>
            <person name="Herman A."/>
            <person name="Abrahante J.E."/>
            <person name="Garbe J."/>
        </authorList>
    </citation>
    <scope>NUCLEOTIDE SEQUENCE</scope>
    <source>
        <strain evidence="2">Duluth1</strain>
        <tissue evidence="2">Whole animal</tissue>
    </source>
</reference>
<reference evidence="2" key="1">
    <citation type="journal article" date="2019" name="bioRxiv">
        <title>The Genome of the Zebra Mussel, Dreissena polymorpha: A Resource for Invasive Species Research.</title>
        <authorList>
            <person name="McCartney M.A."/>
            <person name="Auch B."/>
            <person name="Kono T."/>
            <person name="Mallez S."/>
            <person name="Zhang Y."/>
            <person name="Obille A."/>
            <person name="Becker A."/>
            <person name="Abrahante J.E."/>
            <person name="Garbe J."/>
            <person name="Badalamenti J.P."/>
            <person name="Herman A."/>
            <person name="Mangelson H."/>
            <person name="Liachko I."/>
            <person name="Sullivan S."/>
            <person name="Sone E.D."/>
            <person name="Koren S."/>
            <person name="Silverstein K.A.T."/>
            <person name="Beckman K.B."/>
            <person name="Gohl D.M."/>
        </authorList>
    </citation>
    <scope>NUCLEOTIDE SEQUENCE</scope>
    <source>
        <strain evidence="2">Duluth1</strain>
        <tissue evidence="2">Whole animal</tissue>
    </source>
</reference>
<feature type="signal peptide" evidence="1">
    <location>
        <begin position="1"/>
        <end position="24"/>
    </location>
</feature>
<dbReference type="Proteomes" id="UP000828390">
    <property type="component" value="Unassembled WGS sequence"/>
</dbReference>
<evidence type="ECO:0000256" key="1">
    <source>
        <dbReference type="SAM" id="SignalP"/>
    </source>
</evidence>
<sequence length="119" mass="11843">MVGTNTVVFVCALAALLCVSNVDAAFKCYVCNSLTNSACSDKFTGSSSLESTATCLGCTKSKASGLVIRTCSVLAGSGCVTSGDDAVCTCGSELCNGSNNIAVSMATLLGATLVVLFSI</sequence>
<dbReference type="EMBL" id="JAIWYP010000014">
    <property type="protein sequence ID" value="KAH3709277.1"/>
    <property type="molecule type" value="Genomic_DNA"/>
</dbReference>
<feature type="chain" id="PRO_5038451164" evidence="1">
    <location>
        <begin position="25"/>
        <end position="119"/>
    </location>
</feature>